<dbReference type="CDD" id="cd00170">
    <property type="entry name" value="SEC14"/>
    <property type="match status" value="1"/>
</dbReference>
<organism evidence="2 3">
    <name type="scientific">Trichonephila inaurata madagascariensis</name>
    <dbReference type="NCBI Taxonomy" id="2747483"/>
    <lineage>
        <taxon>Eukaryota</taxon>
        <taxon>Metazoa</taxon>
        <taxon>Ecdysozoa</taxon>
        <taxon>Arthropoda</taxon>
        <taxon>Chelicerata</taxon>
        <taxon>Arachnida</taxon>
        <taxon>Araneae</taxon>
        <taxon>Araneomorphae</taxon>
        <taxon>Entelegynae</taxon>
        <taxon>Araneoidea</taxon>
        <taxon>Nephilidae</taxon>
        <taxon>Trichonephila</taxon>
        <taxon>Trichonephila inaurata</taxon>
    </lineage>
</organism>
<dbReference type="Gene3D" id="1.10.8.20">
    <property type="entry name" value="N-terminal domain of phosphatidylinositol transfer protein sec14p"/>
    <property type="match status" value="1"/>
</dbReference>
<dbReference type="GO" id="GO:1902936">
    <property type="term" value="F:phosphatidylinositol bisphosphate binding"/>
    <property type="evidence" value="ECO:0007669"/>
    <property type="project" value="TreeGrafter"/>
</dbReference>
<dbReference type="PANTHER" id="PTHR10174">
    <property type="entry name" value="ALPHA-TOCOPHEROL TRANSFER PROTEIN-RELATED"/>
    <property type="match status" value="1"/>
</dbReference>
<dbReference type="EMBL" id="BMAV01011532">
    <property type="protein sequence ID" value="GFY57487.1"/>
    <property type="molecule type" value="Genomic_DNA"/>
</dbReference>
<evidence type="ECO:0000313" key="2">
    <source>
        <dbReference type="EMBL" id="GFY57487.1"/>
    </source>
</evidence>
<evidence type="ECO:0000259" key="1">
    <source>
        <dbReference type="PROSITE" id="PS50191"/>
    </source>
</evidence>
<protein>
    <submittedName>
        <fullName evidence="2">Alpha-tocopherol transfer protein-like</fullName>
    </submittedName>
</protein>
<dbReference type="Gene3D" id="3.40.525.10">
    <property type="entry name" value="CRAL-TRIO lipid binding domain"/>
    <property type="match status" value="1"/>
</dbReference>
<name>A0A8X6XNY4_9ARAC</name>
<dbReference type="Proteomes" id="UP000886998">
    <property type="component" value="Unassembled WGS sequence"/>
</dbReference>
<feature type="domain" description="CRAL-TRIO" evidence="1">
    <location>
        <begin position="105"/>
        <end position="269"/>
    </location>
</feature>
<dbReference type="InterPro" id="IPR001251">
    <property type="entry name" value="CRAL-TRIO_dom"/>
</dbReference>
<sequence length="311" mass="37104">MSSEALETIAQGNETLPFKMNYLPDFFLKKLKEELKETHETKLQSLLEFRKMLRDEQITRGIDFEEDFLVQYLRHSKYNTGKAFNHIRNIFHLRRKNPRLFDSIPDEFFLTKESIKFVRVLPKRCREGCTVITFQYAKFDPNDLCVEDLKRLVIFFFTQILRDPMTQINGFKLIHDFKGTSIQHLKCCTPQNMYLFYNAAMHCIPGRYKEIHVINQSFMVKHCWAILKPFLSEKMRNRVYFHSNVEDLYDFFPRSILPVEWGGDLKESTEDDFARKANKENENHAANRWEYHLMDRLVTCVPVVFIVSKIS</sequence>
<dbReference type="Pfam" id="PF00650">
    <property type="entry name" value="CRAL_TRIO"/>
    <property type="match status" value="1"/>
</dbReference>
<dbReference type="SUPFAM" id="SSF46938">
    <property type="entry name" value="CRAL/TRIO N-terminal domain"/>
    <property type="match status" value="1"/>
</dbReference>
<comment type="caution">
    <text evidence="2">The sequence shown here is derived from an EMBL/GenBank/DDBJ whole genome shotgun (WGS) entry which is preliminary data.</text>
</comment>
<dbReference type="InterPro" id="IPR036865">
    <property type="entry name" value="CRAL-TRIO_dom_sf"/>
</dbReference>
<dbReference type="Gene3D" id="1.20.5.1200">
    <property type="entry name" value="Alpha-tocopherol transfer"/>
    <property type="match status" value="1"/>
</dbReference>
<dbReference type="OrthoDB" id="6419400at2759"/>
<proteinExistence type="predicted"/>
<dbReference type="GO" id="GO:0016020">
    <property type="term" value="C:membrane"/>
    <property type="evidence" value="ECO:0007669"/>
    <property type="project" value="TreeGrafter"/>
</dbReference>
<reference evidence="2" key="1">
    <citation type="submission" date="2020-08" db="EMBL/GenBank/DDBJ databases">
        <title>Multicomponent nature underlies the extraordinary mechanical properties of spider dragline silk.</title>
        <authorList>
            <person name="Kono N."/>
            <person name="Nakamura H."/>
            <person name="Mori M."/>
            <person name="Yoshida Y."/>
            <person name="Ohtoshi R."/>
            <person name="Malay A.D."/>
            <person name="Moran D.A.P."/>
            <person name="Tomita M."/>
            <person name="Numata K."/>
            <person name="Arakawa K."/>
        </authorList>
    </citation>
    <scope>NUCLEOTIDE SEQUENCE</scope>
</reference>
<dbReference type="SUPFAM" id="SSF52087">
    <property type="entry name" value="CRAL/TRIO domain"/>
    <property type="match status" value="1"/>
</dbReference>
<accession>A0A8X6XNY4</accession>
<dbReference type="AlphaFoldDB" id="A0A8X6XNY4"/>
<dbReference type="PRINTS" id="PR00180">
    <property type="entry name" value="CRETINALDHBP"/>
</dbReference>
<dbReference type="InterPro" id="IPR036273">
    <property type="entry name" value="CRAL/TRIO_N_dom_sf"/>
</dbReference>
<keyword evidence="3" id="KW-1185">Reference proteome</keyword>
<dbReference type="SMART" id="SM00516">
    <property type="entry name" value="SEC14"/>
    <property type="match status" value="1"/>
</dbReference>
<dbReference type="PANTHER" id="PTHR10174:SF208">
    <property type="entry name" value="CRAL-TRIO DOMAIN-CONTAINING PROTEIN DDB_G0278031"/>
    <property type="match status" value="1"/>
</dbReference>
<dbReference type="PROSITE" id="PS50191">
    <property type="entry name" value="CRAL_TRIO"/>
    <property type="match status" value="1"/>
</dbReference>
<evidence type="ECO:0000313" key="3">
    <source>
        <dbReference type="Proteomes" id="UP000886998"/>
    </source>
</evidence>
<gene>
    <name evidence="2" type="primary">TTPAL</name>
    <name evidence="2" type="ORF">TNIN_423711</name>
</gene>